<name>A0ABP8HNT6_9BURK</name>
<dbReference type="InterPro" id="IPR003673">
    <property type="entry name" value="CoA-Trfase_fam_III"/>
</dbReference>
<dbReference type="GO" id="GO:0016740">
    <property type="term" value="F:transferase activity"/>
    <property type="evidence" value="ECO:0007669"/>
    <property type="project" value="UniProtKB-KW"/>
</dbReference>
<reference evidence="3" key="1">
    <citation type="journal article" date="2019" name="Int. J. Syst. Evol. Microbiol.">
        <title>The Global Catalogue of Microorganisms (GCM) 10K type strain sequencing project: providing services to taxonomists for standard genome sequencing and annotation.</title>
        <authorList>
            <consortium name="The Broad Institute Genomics Platform"/>
            <consortium name="The Broad Institute Genome Sequencing Center for Infectious Disease"/>
            <person name="Wu L."/>
            <person name="Ma J."/>
        </authorList>
    </citation>
    <scope>NUCLEOTIDE SEQUENCE [LARGE SCALE GENOMIC DNA]</scope>
    <source>
        <strain evidence="3">JCM 17666</strain>
    </source>
</reference>
<gene>
    <name evidence="2" type="ORF">GCM10023144_43380</name>
</gene>
<dbReference type="InterPro" id="IPR023606">
    <property type="entry name" value="CoA-Trfase_III_dom_1_sf"/>
</dbReference>
<sequence>MSVLPLAGVRVLDLSSVIAGPLCSFQLALLGAEIIKVEVPGIGDIARRLGGDPELSARQMGVSFLSNNAGKKSITLDLKQPAGLEILGRLLERCDVLLENFRPGTMQRLGFGYDTARRIKPGIVWCSISGFGQYGPLASRPAYDQIVQGYCGLMANTGTRETSPVRAGYQVCDSTAAIVAAFAIAAGLYKRAVRGEGEFIDVSMLDASLSTMPSWPISNYLNAGKPPSPMGNDNPASSPSGAFRARDGVINIVANDQRQYEALCDALDAPELKADPRFVDRPTRVVHREALREGLEAKLAAWTVAELDAMLAAVGVPAGPILSLPQVLAHPQVAARELLKTFPPNEVVDRPFTVHRAGFRLGGAQPDVDLPPPMLGEHTDEVLQTLGYDPARIAALRAQRVV</sequence>
<dbReference type="Gene3D" id="3.40.50.10540">
    <property type="entry name" value="Crotonobetainyl-coa:carnitine coa-transferase, domain 1"/>
    <property type="match status" value="1"/>
</dbReference>
<evidence type="ECO:0000313" key="2">
    <source>
        <dbReference type="EMBL" id="GAA4341984.1"/>
    </source>
</evidence>
<dbReference type="Proteomes" id="UP001501671">
    <property type="component" value="Unassembled WGS sequence"/>
</dbReference>
<dbReference type="PANTHER" id="PTHR48207">
    <property type="entry name" value="SUCCINATE--HYDROXYMETHYLGLUTARATE COA-TRANSFERASE"/>
    <property type="match status" value="1"/>
</dbReference>
<evidence type="ECO:0000313" key="3">
    <source>
        <dbReference type="Proteomes" id="UP001501671"/>
    </source>
</evidence>
<accession>A0ABP8HNT6</accession>
<dbReference type="PANTHER" id="PTHR48207:SF3">
    <property type="entry name" value="SUCCINATE--HYDROXYMETHYLGLUTARATE COA-TRANSFERASE"/>
    <property type="match status" value="1"/>
</dbReference>
<dbReference type="SUPFAM" id="SSF89796">
    <property type="entry name" value="CoA-transferase family III (CaiB/BaiF)"/>
    <property type="match status" value="1"/>
</dbReference>
<dbReference type="RefSeq" id="WP_345252023.1">
    <property type="nucleotide sequence ID" value="NZ_BAABFO010000031.1"/>
</dbReference>
<proteinExistence type="predicted"/>
<organism evidence="2 3">
    <name type="scientific">Pigmentiphaga soli</name>
    <dbReference type="NCBI Taxonomy" id="1007095"/>
    <lineage>
        <taxon>Bacteria</taxon>
        <taxon>Pseudomonadati</taxon>
        <taxon>Pseudomonadota</taxon>
        <taxon>Betaproteobacteria</taxon>
        <taxon>Burkholderiales</taxon>
        <taxon>Alcaligenaceae</taxon>
        <taxon>Pigmentiphaga</taxon>
    </lineage>
</organism>
<evidence type="ECO:0000256" key="1">
    <source>
        <dbReference type="ARBA" id="ARBA00022679"/>
    </source>
</evidence>
<dbReference type="InterPro" id="IPR050483">
    <property type="entry name" value="CoA-transferase_III_domain"/>
</dbReference>
<keyword evidence="1 2" id="KW-0808">Transferase</keyword>
<protein>
    <submittedName>
        <fullName evidence="2">CoA transferase</fullName>
    </submittedName>
</protein>
<dbReference type="InterPro" id="IPR044855">
    <property type="entry name" value="CoA-Trfase_III_dom3_sf"/>
</dbReference>
<comment type="caution">
    <text evidence="2">The sequence shown here is derived from an EMBL/GenBank/DDBJ whole genome shotgun (WGS) entry which is preliminary data.</text>
</comment>
<keyword evidence="3" id="KW-1185">Reference proteome</keyword>
<dbReference type="Pfam" id="PF02515">
    <property type="entry name" value="CoA_transf_3"/>
    <property type="match status" value="1"/>
</dbReference>
<dbReference type="EMBL" id="BAABFO010000031">
    <property type="protein sequence ID" value="GAA4341984.1"/>
    <property type="molecule type" value="Genomic_DNA"/>
</dbReference>
<dbReference type="Gene3D" id="3.30.1540.10">
    <property type="entry name" value="formyl-coa transferase, domain 3"/>
    <property type="match status" value="1"/>
</dbReference>